<evidence type="ECO:0000259" key="3">
    <source>
        <dbReference type="PROSITE" id="PS51186"/>
    </source>
</evidence>
<name>A0A7X1PSJ4_9PSED</name>
<proteinExistence type="predicted"/>
<keyword evidence="2" id="KW-0012">Acyltransferase</keyword>
<dbReference type="InterPro" id="IPR000182">
    <property type="entry name" value="GNAT_dom"/>
</dbReference>
<dbReference type="Pfam" id="PF13673">
    <property type="entry name" value="Acetyltransf_10"/>
    <property type="match status" value="1"/>
</dbReference>
<keyword evidence="1 4" id="KW-0808">Transferase</keyword>
<dbReference type="EMBL" id="WHUV01000008">
    <property type="protein sequence ID" value="MQA57714.1"/>
    <property type="molecule type" value="Genomic_DNA"/>
</dbReference>
<evidence type="ECO:0000313" key="5">
    <source>
        <dbReference type="Proteomes" id="UP000486534"/>
    </source>
</evidence>
<evidence type="ECO:0000256" key="2">
    <source>
        <dbReference type="ARBA" id="ARBA00023315"/>
    </source>
</evidence>
<evidence type="ECO:0000256" key="1">
    <source>
        <dbReference type="ARBA" id="ARBA00022679"/>
    </source>
</evidence>
<sequence length="149" mass="16585">MQCQVREAAAADATRISQVILAALLTSNARDYPASVIERVRHSFTAAGVLQLMQRRRMFVAWVDGVLVGTASLDANVVRTMFVEPSWHKRGVGRHLMTVLQQAAREAGEQSLIVPASITAEGFYARLGFRTVREQFDGEERTLVMERPL</sequence>
<organism evidence="4 5">
    <name type="scientific">Pseudomonas piscis</name>
    <dbReference type="NCBI Taxonomy" id="2614538"/>
    <lineage>
        <taxon>Bacteria</taxon>
        <taxon>Pseudomonadati</taxon>
        <taxon>Pseudomonadota</taxon>
        <taxon>Gammaproteobacteria</taxon>
        <taxon>Pseudomonadales</taxon>
        <taxon>Pseudomonadaceae</taxon>
        <taxon>Pseudomonas</taxon>
    </lineage>
</organism>
<accession>A0A7X1PSJ4</accession>
<dbReference type="PANTHER" id="PTHR43877">
    <property type="entry name" value="AMINOALKYLPHOSPHONATE N-ACETYLTRANSFERASE-RELATED-RELATED"/>
    <property type="match status" value="1"/>
</dbReference>
<dbReference type="InterPro" id="IPR050832">
    <property type="entry name" value="Bact_Acetyltransf"/>
</dbReference>
<protein>
    <submittedName>
        <fullName evidence="4">GNAT family N-acetyltransferase</fullName>
    </submittedName>
</protein>
<dbReference type="PANTHER" id="PTHR43877:SF1">
    <property type="entry name" value="ACETYLTRANSFERASE"/>
    <property type="match status" value="1"/>
</dbReference>
<dbReference type="GO" id="GO:0016747">
    <property type="term" value="F:acyltransferase activity, transferring groups other than amino-acyl groups"/>
    <property type="evidence" value="ECO:0007669"/>
    <property type="project" value="InterPro"/>
</dbReference>
<dbReference type="PROSITE" id="PS51186">
    <property type="entry name" value="GNAT"/>
    <property type="match status" value="1"/>
</dbReference>
<dbReference type="AlphaFoldDB" id="A0A7X1PSJ4"/>
<dbReference type="SUPFAM" id="SSF55729">
    <property type="entry name" value="Acyl-CoA N-acyltransferases (Nat)"/>
    <property type="match status" value="1"/>
</dbReference>
<dbReference type="InterPro" id="IPR016181">
    <property type="entry name" value="Acyl_CoA_acyltransferase"/>
</dbReference>
<comment type="caution">
    <text evidence="4">The sequence shown here is derived from an EMBL/GenBank/DDBJ whole genome shotgun (WGS) entry which is preliminary data.</text>
</comment>
<evidence type="ECO:0000313" key="4">
    <source>
        <dbReference type="EMBL" id="MQA57714.1"/>
    </source>
</evidence>
<reference evidence="4 5" key="1">
    <citation type="submission" date="2019-10" db="EMBL/GenBank/DDBJ databases">
        <title>Pseudomonas dajingensis sp. nov., isolated from the profound head ulcers of farmed Murray cod (Maccullochella peelii peelii).</title>
        <authorList>
            <person name="Liu Y."/>
        </authorList>
    </citation>
    <scope>NUCLEOTIDE SEQUENCE [LARGE SCALE GENOMIC DNA]</scope>
    <source>
        <strain evidence="4 5">MC042</strain>
    </source>
</reference>
<feature type="domain" description="N-acetyltransferase" evidence="3">
    <location>
        <begin position="3"/>
        <end position="149"/>
    </location>
</feature>
<gene>
    <name evidence="4" type="ORF">GDH07_30795</name>
</gene>
<dbReference type="Proteomes" id="UP000486534">
    <property type="component" value="Unassembled WGS sequence"/>
</dbReference>
<dbReference type="RefSeq" id="WP_152899746.1">
    <property type="nucleotide sequence ID" value="NZ_CP191492.1"/>
</dbReference>
<dbReference type="Gene3D" id="3.40.630.30">
    <property type="match status" value="1"/>
</dbReference>
<dbReference type="CDD" id="cd04301">
    <property type="entry name" value="NAT_SF"/>
    <property type="match status" value="1"/>
</dbReference>